<dbReference type="EMBL" id="QXDL01000011">
    <property type="protein sequence ID" value="RIH90368.1"/>
    <property type="molecule type" value="Genomic_DNA"/>
</dbReference>
<feature type="transmembrane region" description="Helical" evidence="1">
    <location>
        <begin position="35"/>
        <end position="52"/>
    </location>
</feature>
<sequence length="207" mass="22217">MSDKNSRPIIGLVLVGLGLLFLLQSMGIYISETLIALVFAGAGLGFVVYFLQDRTRPWALIPGFVLLAISALIGFGEQMGSLGGTLFLGAIGLGFLGVYLYRRENWWAVIPAGTLLTLAVVAAIGESRWVDGGTVFFVGLTITFAAVFALGQRWAIFPALGTGLLTLLTMGWFTGVFEVLLPLAMIAGGAYLLWRNRKPGDTKLLEK</sequence>
<feature type="transmembrane region" description="Helical" evidence="1">
    <location>
        <begin position="58"/>
        <end position="75"/>
    </location>
</feature>
<proteinExistence type="predicted"/>
<keyword evidence="1" id="KW-0812">Transmembrane</keyword>
<organism evidence="2 3">
    <name type="scientific">Calidithermus terrae</name>
    <dbReference type="NCBI Taxonomy" id="1408545"/>
    <lineage>
        <taxon>Bacteria</taxon>
        <taxon>Thermotogati</taxon>
        <taxon>Deinococcota</taxon>
        <taxon>Deinococci</taxon>
        <taxon>Thermales</taxon>
        <taxon>Thermaceae</taxon>
        <taxon>Calidithermus</taxon>
    </lineage>
</organism>
<protein>
    <submittedName>
        <fullName evidence="2">Uncharacterized protein</fullName>
    </submittedName>
</protein>
<gene>
    <name evidence="2" type="ORF">Mterra_00517</name>
</gene>
<feature type="transmembrane region" description="Helical" evidence="1">
    <location>
        <begin position="106"/>
        <end position="125"/>
    </location>
</feature>
<keyword evidence="1" id="KW-0472">Membrane</keyword>
<name>A0A399F2C3_9DEIN</name>
<evidence type="ECO:0000313" key="2">
    <source>
        <dbReference type="EMBL" id="RIH90368.1"/>
    </source>
</evidence>
<reference evidence="2 3" key="1">
    <citation type="submission" date="2018-08" db="EMBL/GenBank/DDBJ databases">
        <title>Meiothermus terrae DSM 26712 genome sequencing project.</title>
        <authorList>
            <person name="Da Costa M.S."/>
            <person name="Albuquerque L."/>
            <person name="Raposo P."/>
            <person name="Froufe H.J.C."/>
            <person name="Barroso C.S."/>
            <person name="Egas C."/>
        </authorList>
    </citation>
    <scope>NUCLEOTIDE SEQUENCE [LARGE SCALE GENOMIC DNA]</scope>
    <source>
        <strain evidence="2 3">DSM 26712</strain>
    </source>
</reference>
<dbReference type="OrthoDB" id="33380at2"/>
<dbReference type="AlphaFoldDB" id="A0A399F2C3"/>
<evidence type="ECO:0000256" key="1">
    <source>
        <dbReference type="SAM" id="Phobius"/>
    </source>
</evidence>
<keyword evidence="1" id="KW-1133">Transmembrane helix</keyword>
<accession>A0A399F2C3</accession>
<keyword evidence="3" id="KW-1185">Reference proteome</keyword>
<feature type="transmembrane region" description="Helical" evidence="1">
    <location>
        <begin position="82"/>
        <end position="100"/>
    </location>
</feature>
<dbReference type="Proteomes" id="UP000265715">
    <property type="component" value="Unassembled WGS sequence"/>
</dbReference>
<dbReference type="RefSeq" id="WP_027894146.1">
    <property type="nucleotide sequence ID" value="NZ_QXDL01000011.1"/>
</dbReference>
<feature type="transmembrane region" description="Helical" evidence="1">
    <location>
        <begin position="132"/>
        <end position="151"/>
    </location>
</feature>
<evidence type="ECO:0000313" key="3">
    <source>
        <dbReference type="Proteomes" id="UP000265715"/>
    </source>
</evidence>
<comment type="caution">
    <text evidence="2">The sequence shown here is derived from an EMBL/GenBank/DDBJ whole genome shotgun (WGS) entry which is preliminary data.</text>
</comment>
<feature type="transmembrane region" description="Helical" evidence="1">
    <location>
        <begin position="171"/>
        <end position="194"/>
    </location>
</feature>
<feature type="transmembrane region" description="Helical" evidence="1">
    <location>
        <begin position="6"/>
        <end position="23"/>
    </location>
</feature>